<gene>
    <name evidence="2" type="ORF">CJEDD_00725</name>
</gene>
<keyword evidence="3" id="KW-1185">Reference proteome</keyword>
<evidence type="ECO:0000256" key="1">
    <source>
        <dbReference type="SAM" id="MobiDB-lite"/>
    </source>
</evidence>
<dbReference type="RefSeq" id="WP_042409747.1">
    <property type="nucleotide sequence ID" value="NZ_CBYN010000137.1"/>
</dbReference>
<dbReference type="EMBL" id="CP063194">
    <property type="protein sequence ID" value="WCZ37774.1"/>
    <property type="molecule type" value="Genomic_DNA"/>
</dbReference>
<dbReference type="Proteomes" id="UP001218071">
    <property type="component" value="Chromosome"/>
</dbReference>
<reference evidence="2 3" key="1">
    <citation type="submission" date="2020-10" db="EMBL/GenBank/DDBJ databases">
        <title>Complete genome sequence of Corynebacterium jeddahense DSM 45997, type strain of Corynebacterium jeddahense.</title>
        <authorList>
            <person name="Busche T."/>
            <person name="Kalinowski J."/>
            <person name="Ruckert C."/>
        </authorList>
    </citation>
    <scope>NUCLEOTIDE SEQUENCE [LARGE SCALE GENOMIC DNA]</scope>
    <source>
        <strain evidence="2 3">DSM 45997</strain>
    </source>
</reference>
<sequence>MAVYAVPKGPRREAISGMRIDGASPTTAALRTNGDGGFDVVADGAVLGTIGADRELRQIADAGLEPEVAVVDGAVALPEPGQVLPVNVPPRAPWVLLPEAAVYGAALDEPLDVDTPAQLLFTCDGAALNLDGDPVGELGAQACEALAPTLERLRQRGLEAVVRGFIDASGDLTVSAAPLPAGALPAVSPLPALVRDLSEEDDVARPDTGFFATADAEAAALAADTEEFPGATEPASRGRGRGTLVAAAAAGAALLLAGVGAVVITSPSGVDRDSASAYIGTVTNSVGGSATGSTTAAPETAAATVTATPSAEAHDTPTESPSSAEFSTDLPAAPVQQAPVQQDPAPAPVQQAPVQQDPAPAPVQAPVQQAPAPAPAPAPAQPADPRPYEYSIGGLQVRSNTRLDQPLYEVAEP</sequence>
<evidence type="ECO:0000313" key="2">
    <source>
        <dbReference type="EMBL" id="WCZ37774.1"/>
    </source>
</evidence>
<feature type="compositionally biased region" description="Pro residues" evidence="1">
    <location>
        <begin position="372"/>
        <end position="385"/>
    </location>
</feature>
<name>A0ABY7UHE5_9CORY</name>
<feature type="compositionally biased region" description="Low complexity" evidence="1">
    <location>
        <begin position="283"/>
        <end position="311"/>
    </location>
</feature>
<accession>A0ABY7UHE5</accession>
<feature type="region of interest" description="Disordered" evidence="1">
    <location>
        <begin position="283"/>
        <end position="413"/>
    </location>
</feature>
<proteinExistence type="predicted"/>
<feature type="compositionally biased region" description="Low complexity" evidence="1">
    <location>
        <begin position="331"/>
        <end position="371"/>
    </location>
</feature>
<organism evidence="2 3">
    <name type="scientific">Corynebacterium jeddahense</name>
    <dbReference type="NCBI Taxonomy" id="1414719"/>
    <lineage>
        <taxon>Bacteria</taxon>
        <taxon>Bacillati</taxon>
        <taxon>Actinomycetota</taxon>
        <taxon>Actinomycetes</taxon>
        <taxon>Mycobacteriales</taxon>
        <taxon>Corynebacteriaceae</taxon>
        <taxon>Corynebacterium</taxon>
    </lineage>
</organism>
<evidence type="ECO:0000313" key="3">
    <source>
        <dbReference type="Proteomes" id="UP001218071"/>
    </source>
</evidence>
<protein>
    <submittedName>
        <fullName evidence="2">Uncharacterized protein</fullName>
    </submittedName>
</protein>